<dbReference type="AlphaFoldDB" id="A0AAD6R0Q9"/>
<reference evidence="1 2" key="1">
    <citation type="journal article" date="2023" name="Mol. Ecol. Resour.">
        <title>Chromosome-level genome assembly of a triploid poplar Populus alba 'Berolinensis'.</title>
        <authorList>
            <person name="Chen S."/>
            <person name="Yu Y."/>
            <person name="Wang X."/>
            <person name="Wang S."/>
            <person name="Zhang T."/>
            <person name="Zhou Y."/>
            <person name="He R."/>
            <person name="Meng N."/>
            <person name="Wang Y."/>
            <person name="Liu W."/>
            <person name="Liu Z."/>
            <person name="Liu J."/>
            <person name="Guo Q."/>
            <person name="Huang H."/>
            <person name="Sederoff R.R."/>
            <person name="Wang G."/>
            <person name="Qu G."/>
            <person name="Chen S."/>
        </authorList>
    </citation>
    <scope>NUCLEOTIDE SEQUENCE [LARGE SCALE GENOMIC DNA]</scope>
    <source>
        <strain evidence="1">SC-2020</strain>
    </source>
</reference>
<dbReference type="Proteomes" id="UP001164929">
    <property type="component" value="Chromosome 4"/>
</dbReference>
<organism evidence="1 2">
    <name type="scientific">Populus alba x Populus x berolinensis</name>
    <dbReference type="NCBI Taxonomy" id="444605"/>
    <lineage>
        <taxon>Eukaryota</taxon>
        <taxon>Viridiplantae</taxon>
        <taxon>Streptophyta</taxon>
        <taxon>Embryophyta</taxon>
        <taxon>Tracheophyta</taxon>
        <taxon>Spermatophyta</taxon>
        <taxon>Magnoliopsida</taxon>
        <taxon>eudicotyledons</taxon>
        <taxon>Gunneridae</taxon>
        <taxon>Pentapetalae</taxon>
        <taxon>rosids</taxon>
        <taxon>fabids</taxon>
        <taxon>Malpighiales</taxon>
        <taxon>Salicaceae</taxon>
        <taxon>Saliceae</taxon>
        <taxon>Populus</taxon>
    </lineage>
</organism>
<keyword evidence="2" id="KW-1185">Reference proteome</keyword>
<dbReference type="EMBL" id="JAQIZT010000004">
    <property type="protein sequence ID" value="KAJ6999427.1"/>
    <property type="molecule type" value="Genomic_DNA"/>
</dbReference>
<gene>
    <name evidence="1" type="ORF">NC653_010202</name>
</gene>
<comment type="caution">
    <text evidence="1">The sequence shown here is derived from an EMBL/GenBank/DDBJ whole genome shotgun (WGS) entry which is preliminary data.</text>
</comment>
<evidence type="ECO:0000313" key="2">
    <source>
        <dbReference type="Proteomes" id="UP001164929"/>
    </source>
</evidence>
<proteinExistence type="predicted"/>
<evidence type="ECO:0000313" key="1">
    <source>
        <dbReference type="EMBL" id="KAJ6999427.1"/>
    </source>
</evidence>
<sequence>MLEANAPAVTATIAAHDPWPTKADPAAAMPVSNGPEMAKILLTFNAKLPSLINIPVAAENKRVEDIFKAKRGAPTVPADATPAIVAAVRVIMVRIQRLMMKMEGGNGRGTTLAAESRMDLFTTT</sequence>
<name>A0AAD6R0Q9_9ROSI</name>
<accession>A0AAD6R0Q9</accession>
<protein>
    <submittedName>
        <fullName evidence="1">Uncharacterized protein</fullName>
    </submittedName>
</protein>